<dbReference type="SMART" id="SM00220">
    <property type="entry name" value="S_TKc"/>
    <property type="match status" value="1"/>
</dbReference>
<dbReference type="PROSITE" id="PS00108">
    <property type="entry name" value="PROTEIN_KINASE_ST"/>
    <property type="match status" value="1"/>
</dbReference>
<dbReference type="InterPro" id="IPR000719">
    <property type="entry name" value="Prot_kinase_dom"/>
</dbReference>
<keyword evidence="2" id="KW-0812">Transmembrane</keyword>
<organism evidence="4 5">
    <name type="scientific">Tetracentron sinense</name>
    <name type="common">Spur-leaf</name>
    <dbReference type="NCBI Taxonomy" id="13715"/>
    <lineage>
        <taxon>Eukaryota</taxon>
        <taxon>Viridiplantae</taxon>
        <taxon>Streptophyta</taxon>
        <taxon>Embryophyta</taxon>
        <taxon>Tracheophyta</taxon>
        <taxon>Spermatophyta</taxon>
        <taxon>Magnoliopsida</taxon>
        <taxon>Trochodendrales</taxon>
        <taxon>Trochodendraceae</taxon>
        <taxon>Tetracentron</taxon>
    </lineage>
</organism>
<dbReference type="EMBL" id="JABCRI010000012">
    <property type="protein sequence ID" value="KAF8396068.1"/>
    <property type="molecule type" value="Genomic_DNA"/>
</dbReference>
<dbReference type="FunFam" id="1.10.510.10:FF:000237">
    <property type="entry name" value="G-type lectin S-receptor-like serine/threonine-protein kinase"/>
    <property type="match status" value="1"/>
</dbReference>
<dbReference type="GO" id="GO:0004672">
    <property type="term" value="F:protein kinase activity"/>
    <property type="evidence" value="ECO:0007669"/>
    <property type="project" value="InterPro"/>
</dbReference>
<dbReference type="PROSITE" id="PS50011">
    <property type="entry name" value="PROTEIN_KINASE_DOM"/>
    <property type="match status" value="1"/>
</dbReference>
<dbReference type="OMA" id="WCIQEEL"/>
<sequence length="323" mass="36643">MSWPLSPEGCYRLLDVVNGVEGSTKCDMEESKLRATFVIHVMSMVVIVLITYVVIAKTVGMRRFGSYEALPTLSTRDPTRLGKSGRVFGFFKQKGQHRLLVYKFMNNGDLGNFLFGILRPDWNLRAKIAFGIARGLLYLHKECSSQIIHCDIKPQNILLEDYITPRISDFGLAKLLLSDQSRTRTVIRGTKGYVAAEWFRNMAITTKVDVYSLCVMLLEIICCRKSVDLKLDGEERAILTDWAYDCYREGKLDALVENDTEAMSDLGRMERLVKVAIWCIQEELSLRPTMKKVTLMLEGTVEVPMPPCPCPFSYVSSIINVPE</sequence>
<feature type="domain" description="Protein kinase" evidence="3">
    <location>
        <begin position="1"/>
        <end position="301"/>
    </location>
</feature>
<dbReference type="PANTHER" id="PTHR47976">
    <property type="entry name" value="G-TYPE LECTIN S-RECEPTOR-LIKE SERINE/THREONINE-PROTEIN KINASE SD2-5"/>
    <property type="match status" value="1"/>
</dbReference>
<evidence type="ECO:0000256" key="1">
    <source>
        <dbReference type="ARBA" id="ARBA00022729"/>
    </source>
</evidence>
<protein>
    <recommendedName>
        <fullName evidence="3">Protein kinase domain-containing protein</fullName>
    </recommendedName>
</protein>
<dbReference type="InterPro" id="IPR051343">
    <property type="entry name" value="G-type_lectin_kinases/EP1-like"/>
</dbReference>
<dbReference type="Gene3D" id="1.10.510.10">
    <property type="entry name" value="Transferase(Phosphotransferase) domain 1"/>
    <property type="match status" value="1"/>
</dbReference>
<dbReference type="InterPro" id="IPR011009">
    <property type="entry name" value="Kinase-like_dom_sf"/>
</dbReference>
<keyword evidence="2" id="KW-1133">Transmembrane helix</keyword>
<evidence type="ECO:0000256" key="2">
    <source>
        <dbReference type="SAM" id="Phobius"/>
    </source>
</evidence>
<name>A0A834Z0W9_TETSI</name>
<proteinExistence type="predicted"/>
<gene>
    <name evidence="4" type="ORF">HHK36_017680</name>
</gene>
<dbReference type="OrthoDB" id="5857966at2759"/>
<comment type="caution">
    <text evidence="4">The sequence shown here is derived from an EMBL/GenBank/DDBJ whole genome shotgun (WGS) entry which is preliminary data.</text>
</comment>
<dbReference type="PANTHER" id="PTHR47976:SF15">
    <property type="entry name" value="G-TYPE LECTIN S-RECEPTOR-LIKE SERINE_THREONINE-PROTEIN KINASE RLK1"/>
    <property type="match status" value="1"/>
</dbReference>
<dbReference type="AlphaFoldDB" id="A0A834Z0W9"/>
<evidence type="ECO:0000259" key="3">
    <source>
        <dbReference type="PROSITE" id="PS50011"/>
    </source>
</evidence>
<dbReference type="InterPro" id="IPR008271">
    <property type="entry name" value="Ser/Thr_kinase_AS"/>
</dbReference>
<reference evidence="4 5" key="1">
    <citation type="submission" date="2020-04" db="EMBL/GenBank/DDBJ databases">
        <title>Plant Genome Project.</title>
        <authorList>
            <person name="Zhang R.-G."/>
        </authorList>
    </citation>
    <scope>NUCLEOTIDE SEQUENCE [LARGE SCALE GENOMIC DNA]</scope>
    <source>
        <strain evidence="4">YNK0</strain>
        <tissue evidence="4">Leaf</tissue>
    </source>
</reference>
<keyword evidence="2" id="KW-0472">Membrane</keyword>
<dbReference type="GO" id="GO:0005524">
    <property type="term" value="F:ATP binding"/>
    <property type="evidence" value="ECO:0007669"/>
    <property type="project" value="InterPro"/>
</dbReference>
<evidence type="ECO:0000313" key="4">
    <source>
        <dbReference type="EMBL" id="KAF8396068.1"/>
    </source>
</evidence>
<keyword evidence="1" id="KW-0732">Signal</keyword>
<evidence type="ECO:0000313" key="5">
    <source>
        <dbReference type="Proteomes" id="UP000655225"/>
    </source>
</evidence>
<dbReference type="Pfam" id="PF00069">
    <property type="entry name" value="Pkinase"/>
    <property type="match status" value="1"/>
</dbReference>
<dbReference type="SUPFAM" id="SSF56112">
    <property type="entry name" value="Protein kinase-like (PK-like)"/>
    <property type="match status" value="1"/>
</dbReference>
<keyword evidence="5" id="KW-1185">Reference proteome</keyword>
<dbReference type="Proteomes" id="UP000655225">
    <property type="component" value="Unassembled WGS sequence"/>
</dbReference>
<accession>A0A834Z0W9</accession>
<feature type="transmembrane region" description="Helical" evidence="2">
    <location>
        <begin position="37"/>
        <end position="55"/>
    </location>
</feature>